<gene>
    <name evidence="2" type="ORF">L9F63_020931</name>
</gene>
<dbReference type="PANTHER" id="PTHR13487">
    <property type="entry name" value="SERINE PROTEASE INHIBITOR"/>
    <property type="match status" value="1"/>
</dbReference>
<reference evidence="2" key="2">
    <citation type="submission" date="2023-05" db="EMBL/GenBank/DDBJ databases">
        <authorList>
            <person name="Fouks B."/>
        </authorList>
    </citation>
    <scope>NUCLEOTIDE SEQUENCE</scope>
    <source>
        <strain evidence="2">Stay&amp;Tobe</strain>
        <tissue evidence="2">Testes</tissue>
    </source>
</reference>
<feature type="non-terminal residue" evidence="2">
    <location>
        <position position="1"/>
    </location>
</feature>
<name>A0AAD8EC83_DIPPU</name>
<evidence type="ECO:0000259" key="1">
    <source>
        <dbReference type="Pfam" id="PF22961"/>
    </source>
</evidence>
<proteinExistence type="predicted"/>
<protein>
    <recommendedName>
        <fullName evidence="1">Reversion-inducing cysteine-rich with Kazal motifs N-terminal domain-containing protein</fullName>
    </recommendedName>
</protein>
<dbReference type="Proteomes" id="UP001233999">
    <property type="component" value="Unassembled WGS sequence"/>
</dbReference>
<dbReference type="GO" id="GO:0030198">
    <property type="term" value="P:extracellular matrix organization"/>
    <property type="evidence" value="ECO:0007669"/>
    <property type="project" value="TreeGrafter"/>
</dbReference>
<organism evidence="2 3">
    <name type="scientific">Diploptera punctata</name>
    <name type="common">Pacific beetle cockroach</name>
    <dbReference type="NCBI Taxonomy" id="6984"/>
    <lineage>
        <taxon>Eukaryota</taxon>
        <taxon>Metazoa</taxon>
        <taxon>Ecdysozoa</taxon>
        <taxon>Arthropoda</taxon>
        <taxon>Hexapoda</taxon>
        <taxon>Insecta</taxon>
        <taxon>Pterygota</taxon>
        <taxon>Neoptera</taxon>
        <taxon>Polyneoptera</taxon>
        <taxon>Dictyoptera</taxon>
        <taxon>Blattodea</taxon>
        <taxon>Blaberoidea</taxon>
        <taxon>Blaberidae</taxon>
        <taxon>Diplopterinae</taxon>
        <taxon>Diploptera</taxon>
    </lineage>
</organism>
<sequence length="67" mass="7689">VSFWQCINETLEEIIKGENWSGRACCPLPQSQRCQQACVTAANREDLMQSCRQSDELAFFTCLDKQE</sequence>
<keyword evidence="3" id="KW-1185">Reference proteome</keyword>
<evidence type="ECO:0000313" key="2">
    <source>
        <dbReference type="EMBL" id="KAJ9584726.1"/>
    </source>
</evidence>
<dbReference type="GO" id="GO:0005886">
    <property type="term" value="C:plasma membrane"/>
    <property type="evidence" value="ECO:0007669"/>
    <property type="project" value="TreeGrafter"/>
</dbReference>
<feature type="domain" description="Reversion-inducing cysteine-rich with Kazal motifs N-terminal" evidence="1">
    <location>
        <begin position="18"/>
        <end position="66"/>
    </location>
</feature>
<dbReference type="InterPro" id="IPR055110">
    <property type="entry name" value="RECK-like_N"/>
</dbReference>
<accession>A0AAD8EC83</accession>
<reference evidence="2" key="1">
    <citation type="journal article" date="2023" name="IScience">
        <title>Live-bearing cockroach genome reveals convergent evolutionary mechanisms linked to viviparity in insects and beyond.</title>
        <authorList>
            <person name="Fouks B."/>
            <person name="Harrison M.C."/>
            <person name="Mikhailova A.A."/>
            <person name="Marchal E."/>
            <person name="English S."/>
            <person name="Carruthers M."/>
            <person name="Jennings E.C."/>
            <person name="Chiamaka E.L."/>
            <person name="Frigard R.A."/>
            <person name="Pippel M."/>
            <person name="Attardo G.M."/>
            <person name="Benoit J.B."/>
            <person name="Bornberg-Bauer E."/>
            <person name="Tobe S.S."/>
        </authorList>
    </citation>
    <scope>NUCLEOTIDE SEQUENCE</scope>
    <source>
        <strain evidence="2">Stay&amp;Tobe</strain>
    </source>
</reference>
<evidence type="ECO:0000313" key="3">
    <source>
        <dbReference type="Proteomes" id="UP001233999"/>
    </source>
</evidence>
<dbReference type="Pfam" id="PF22961">
    <property type="entry name" value="RECK-like_N"/>
    <property type="match status" value="1"/>
</dbReference>
<dbReference type="InterPro" id="IPR039016">
    <property type="entry name" value="RECK"/>
</dbReference>
<dbReference type="AlphaFoldDB" id="A0AAD8EC83"/>
<dbReference type="PANTHER" id="PTHR13487:SF3">
    <property type="entry name" value="REVERSION-INDUCING CYSTEINE-RICH PROTEIN WITH KAZAL MOTIFS"/>
    <property type="match status" value="1"/>
</dbReference>
<comment type="caution">
    <text evidence="2">The sequence shown here is derived from an EMBL/GenBank/DDBJ whole genome shotgun (WGS) entry which is preliminary data.</text>
</comment>
<dbReference type="GO" id="GO:0008191">
    <property type="term" value="F:metalloendopeptidase inhibitor activity"/>
    <property type="evidence" value="ECO:0007669"/>
    <property type="project" value="InterPro"/>
</dbReference>
<feature type="non-terminal residue" evidence="2">
    <location>
        <position position="67"/>
    </location>
</feature>
<dbReference type="EMBL" id="JASPKZ010007367">
    <property type="protein sequence ID" value="KAJ9584726.1"/>
    <property type="molecule type" value="Genomic_DNA"/>
</dbReference>